<feature type="compositionally biased region" description="Basic and acidic residues" evidence="1">
    <location>
        <begin position="344"/>
        <end position="355"/>
    </location>
</feature>
<name>A0A1M7Y1R0_9BACT</name>
<dbReference type="PANTHER" id="PTHR37804">
    <property type="entry name" value="CDAA REGULATORY PROTEIN CDAR"/>
    <property type="match status" value="1"/>
</dbReference>
<dbReference type="STRING" id="1121416.SAMN02745220_01209"/>
<feature type="region of interest" description="Disordered" evidence="1">
    <location>
        <begin position="331"/>
        <end position="373"/>
    </location>
</feature>
<keyword evidence="3" id="KW-1185">Reference proteome</keyword>
<dbReference type="RefSeq" id="WP_073612549.1">
    <property type="nucleotide sequence ID" value="NZ_FRFE01000004.1"/>
</dbReference>
<reference evidence="2 3" key="1">
    <citation type="submission" date="2016-12" db="EMBL/GenBank/DDBJ databases">
        <authorList>
            <person name="Song W.-J."/>
            <person name="Kurnit D.M."/>
        </authorList>
    </citation>
    <scope>NUCLEOTIDE SEQUENCE [LARGE SCALE GENOMIC DNA]</scope>
    <source>
        <strain evidence="2 3">DSM 18488</strain>
    </source>
</reference>
<dbReference type="EMBL" id="FRFE01000004">
    <property type="protein sequence ID" value="SHO45785.1"/>
    <property type="molecule type" value="Genomic_DNA"/>
</dbReference>
<gene>
    <name evidence="2" type="ORF">SAMN02745220_01209</name>
</gene>
<sequence>MEKLVLNSVIRFGRALFSAKKWQRIWSKEWVLKFISLLLATLLWSFVGGEDIVDKNVMVPIEIINLPRDLVISNQFKKEIEVTLSGPRSAIQEMANKAVSRQINLSNATPGTNVVENDNTSIPVPRGVTVLRIQPTSIILSLDKLIQKQFPVTPVTSGDVAAGFVMEKLVMNPDVINITGPETILSQADELMTEIIDINGLKESRNYQVPLDLEPSFVELIGQTSVTAEITVKPKMVEKKISKVNVEAFLAGERQEVAPTTADVILRIPVLLLRDQKDLKSIFSISAAESADESGFLKLKVVPNERNSLPIEVVSIIPQAVKVVNIAPGTPEEAQEENGSPVASEEKEQQPKTSDEGPLPVTQTIENVQIPPDDKTIIQLETTGEKPAGVKILPIKTKKKKE</sequence>
<protein>
    <submittedName>
        <fullName evidence="2">YbbR domain-containing protein</fullName>
    </submittedName>
</protein>
<dbReference type="InterPro" id="IPR053154">
    <property type="entry name" value="c-di-AMP_regulator"/>
</dbReference>
<evidence type="ECO:0000313" key="2">
    <source>
        <dbReference type="EMBL" id="SHO45785.1"/>
    </source>
</evidence>
<dbReference type="InterPro" id="IPR012505">
    <property type="entry name" value="YbbR"/>
</dbReference>
<organism evidence="2 3">
    <name type="scientific">Desulfopila aestuarii DSM 18488</name>
    <dbReference type="NCBI Taxonomy" id="1121416"/>
    <lineage>
        <taxon>Bacteria</taxon>
        <taxon>Pseudomonadati</taxon>
        <taxon>Thermodesulfobacteriota</taxon>
        <taxon>Desulfobulbia</taxon>
        <taxon>Desulfobulbales</taxon>
        <taxon>Desulfocapsaceae</taxon>
        <taxon>Desulfopila</taxon>
    </lineage>
</organism>
<evidence type="ECO:0000313" key="3">
    <source>
        <dbReference type="Proteomes" id="UP000184603"/>
    </source>
</evidence>
<accession>A0A1M7Y1R0</accession>
<proteinExistence type="predicted"/>
<evidence type="ECO:0000256" key="1">
    <source>
        <dbReference type="SAM" id="MobiDB-lite"/>
    </source>
</evidence>
<dbReference type="AlphaFoldDB" id="A0A1M7Y1R0"/>
<dbReference type="Proteomes" id="UP000184603">
    <property type="component" value="Unassembled WGS sequence"/>
</dbReference>
<dbReference type="Pfam" id="PF07949">
    <property type="entry name" value="YbbR"/>
    <property type="match status" value="2"/>
</dbReference>
<dbReference type="PANTHER" id="PTHR37804:SF1">
    <property type="entry name" value="CDAA REGULATORY PROTEIN CDAR"/>
    <property type="match status" value="1"/>
</dbReference>
<dbReference type="Gene3D" id="2.170.120.40">
    <property type="entry name" value="YbbR-like domain"/>
    <property type="match status" value="1"/>
</dbReference>
<dbReference type="Gene3D" id="2.170.120.30">
    <property type="match status" value="1"/>
</dbReference>